<evidence type="ECO:0000256" key="4">
    <source>
        <dbReference type="SAM" id="MobiDB-lite"/>
    </source>
</evidence>
<comment type="pathway">
    <text evidence="1">Biopolymer metabolism; poly-(R)-3-hydroxybutanoate biosynthesis.</text>
</comment>
<evidence type="ECO:0000256" key="1">
    <source>
        <dbReference type="ARBA" id="ARBA00004683"/>
    </source>
</evidence>
<gene>
    <name evidence="5" type="ORF">WDJ61_13720</name>
</gene>
<evidence type="ECO:0000256" key="3">
    <source>
        <dbReference type="ARBA" id="ARBA00022752"/>
    </source>
</evidence>
<reference evidence="5 6" key="1">
    <citation type="submission" date="2024-02" db="EMBL/GenBank/DDBJ databases">
        <title>Seven novel Bacillus-like species.</title>
        <authorList>
            <person name="Liu G."/>
        </authorList>
    </citation>
    <scope>NUCLEOTIDE SEQUENCE [LARGE SCALE GENOMIC DNA]</scope>
    <source>
        <strain evidence="5 6">FJAT-52991</strain>
    </source>
</reference>
<evidence type="ECO:0000256" key="2">
    <source>
        <dbReference type="ARBA" id="ARBA00019066"/>
    </source>
</evidence>
<keyword evidence="6" id="KW-1185">Reference proteome</keyword>
<organism evidence="5 6">
    <name type="scientific">Bacillus kandeliae</name>
    <dbReference type="NCBI Taxonomy" id="3129297"/>
    <lineage>
        <taxon>Bacteria</taxon>
        <taxon>Bacillati</taxon>
        <taxon>Bacillota</taxon>
        <taxon>Bacilli</taxon>
        <taxon>Bacillales</taxon>
        <taxon>Bacillaceae</taxon>
        <taxon>Bacillus</taxon>
    </lineage>
</organism>
<dbReference type="InterPro" id="IPR010123">
    <property type="entry name" value="PHA_synth_III_E"/>
</dbReference>
<dbReference type="EMBL" id="CP147404">
    <property type="protein sequence ID" value="WXB92308.1"/>
    <property type="molecule type" value="Genomic_DNA"/>
</dbReference>
<name>A0ABZ2N3M2_9BACI</name>
<keyword evidence="3" id="KW-0583">PHB biosynthesis</keyword>
<evidence type="ECO:0000313" key="6">
    <source>
        <dbReference type="Proteomes" id="UP001387364"/>
    </source>
</evidence>
<evidence type="ECO:0000313" key="5">
    <source>
        <dbReference type="EMBL" id="WXB92308.1"/>
    </source>
</evidence>
<accession>A0ABZ2N3M2</accession>
<dbReference type="Pfam" id="PF09712">
    <property type="entry name" value="PHA_synth_III_E"/>
    <property type="match status" value="1"/>
</dbReference>
<dbReference type="RefSeq" id="WP_338750671.1">
    <property type="nucleotide sequence ID" value="NZ_CP147404.1"/>
</dbReference>
<feature type="region of interest" description="Disordered" evidence="4">
    <location>
        <begin position="133"/>
        <end position="167"/>
    </location>
</feature>
<sequence length="167" mass="18888">MTQQTLPDPFTVWKSFYEKTEASWNDILHETMQQEAYSEWMGQTQSAYLQFQELIQKTTEAYLKQINMPTREEISSVASLIINLEEKVEDLDQKVEDELLNSPALAEITKLKTTVIRLDKKMDRILKALQQVEEAASAPEPEQASASTEAPSAKTTASTSQTKKQGS</sequence>
<protein>
    <recommendedName>
        <fullName evidence="2">Poly(3-hydroxyalkanoate) polymerase subunit PhaE</fullName>
    </recommendedName>
</protein>
<dbReference type="Proteomes" id="UP001387364">
    <property type="component" value="Chromosome"/>
</dbReference>
<proteinExistence type="predicted"/>